<sequence>MYKKIASLAAASVLAAALVGITASPATAVVDSLTCAVGSSTTTYDPPITMTQATTTRTIDQVYGPLCVGTGSAAGITSGTHYSSNTTSRSCLQLLSTGNVSWTITWNTGQTSTVSTSRVSNVVGAVFSNVFTGTVTAGVLQGHTLIENMTAPSLPITLCTAGLGNVSQLNSVHTLEIAPL</sequence>
<evidence type="ECO:0000313" key="2">
    <source>
        <dbReference type="EMBL" id="MBP2191440.1"/>
    </source>
</evidence>
<dbReference type="RefSeq" id="WP_209893074.1">
    <property type="nucleotide sequence ID" value="NZ_JAGGMR010000001.1"/>
</dbReference>
<gene>
    <name evidence="2" type="ORF">BJ987_004341</name>
</gene>
<feature type="chain" id="PRO_5045992684" description="Ig-like domain-containing protein" evidence="1">
    <location>
        <begin position="29"/>
        <end position="180"/>
    </location>
</feature>
<keyword evidence="3" id="KW-1185">Reference proteome</keyword>
<protein>
    <recommendedName>
        <fullName evidence="4">Ig-like domain-containing protein</fullName>
    </recommendedName>
</protein>
<dbReference type="Proteomes" id="UP001519325">
    <property type="component" value="Unassembled WGS sequence"/>
</dbReference>
<evidence type="ECO:0008006" key="4">
    <source>
        <dbReference type="Google" id="ProtNLM"/>
    </source>
</evidence>
<name>A0ABS4QIF7_9NOCA</name>
<proteinExistence type="predicted"/>
<evidence type="ECO:0000256" key="1">
    <source>
        <dbReference type="SAM" id="SignalP"/>
    </source>
</evidence>
<accession>A0ABS4QIF7</accession>
<feature type="signal peptide" evidence="1">
    <location>
        <begin position="1"/>
        <end position="28"/>
    </location>
</feature>
<dbReference type="EMBL" id="JAGGMR010000001">
    <property type="protein sequence ID" value="MBP2191440.1"/>
    <property type="molecule type" value="Genomic_DNA"/>
</dbReference>
<comment type="caution">
    <text evidence="2">The sequence shown here is derived from an EMBL/GenBank/DDBJ whole genome shotgun (WGS) entry which is preliminary data.</text>
</comment>
<evidence type="ECO:0000313" key="3">
    <source>
        <dbReference type="Proteomes" id="UP001519325"/>
    </source>
</evidence>
<organism evidence="2 3">
    <name type="scientific">Nocardia goodfellowii</name>
    <dbReference type="NCBI Taxonomy" id="882446"/>
    <lineage>
        <taxon>Bacteria</taxon>
        <taxon>Bacillati</taxon>
        <taxon>Actinomycetota</taxon>
        <taxon>Actinomycetes</taxon>
        <taxon>Mycobacteriales</taxon>
        <taxon>Nocardiaceae</taxon>
        <taxon>Nocardia</taxon>
    </lineage>
</organism>
<reference evidence="2 3" key="1">
    <citation type="submission" date="2021-03" db="EMBL/GenBank/DDBJ databases">
        <title>Sequencing the genomes of 1000 actinobacteria strains.</title>
        <authorList>
            <person name="Klenk H.-P."/>
        </authorList>
    </citation>
    <scope>NUCLEOTIDE SEQUENCE [LARGE SCALE GENOMIC DNA]</scope>
    <source>
        <strain evidence="2 3">DSM 45516</strain>
    </source>
</reference>
<keyword evidence="1" id="KW-0732">Signal</keyword>